<reference evidence="2 3" key="1">
    <citation type="journal article" date="2019" name="Int. J. Syst. Evol. Microbiol.">
        <title>The Global Catalogue of Microorganisms (GCM) 10K type strain sequencing project: providing services to taxonomists for standard genome sequencing and annotation.</title>
        <authorList>
            <consortium name="The Broad Institute Genomics Platform"/>
            <consortium name="The Broad Institute Genome Sequencing Center for Infectious Disease"/>
            <person name="Wu L."/>
            <person name="Ma J."/>
        </authorList>
    </citation>
    <scope>NUCLEOTIDE SEQUENCE [LARGE SCALE GENOMIC DNA]</scope>
    <source>
        <strain evidence="2 3">CGMCC 1.12554</strain>
    </source>
</reference>
<gene>
    <name evidence="2" type="ORF">ACFQMF_01525</name>
</gene>
<evidence type="ECO:0008006" key="4">
    <source>
        <dbReference type="Google" id="ProtNLM"/>
    </source>
</evidence>
<dbReference type="RefSeq" id="WP_256407351.1">
    <property type="nucleotide sequence ID" value="NZ_JANHDN010000001.1"/>
</dbReference>
<dbReference type="Proteomes" id="UP001596545">
    <property type="component" value="Unassembled WGS sequence"/>
</dbReference>
<sequence>MTDTRPQTRLGPVEFTDFPHPELSSSGSGKKAELEVLPQSEADNTATVIQPMGRKARKFTLRGTTTRANATALDELDGEVVGLRHARHSGDVFVDGVDTDPFGGGDDPDGDPDQRWYTYTVSLLEVR</sequence>
<feature type="compositionally biased region" description="Low complexity" evidence="1">
    <location>
        <begin position="92"/>
        <end position="101"/>
    </location>
</feature>
<evidence type="ECO:0000313" key="3">
    <source>
        <dbReference type="Proteomes" id="UP001596545"/>
    </source>
</evidence>
<keyword evidence="3" id="KW-1185">Reference proteome</keyword>
<dbReference type="AlphaFoldDB" id="A0ABD6AHB9"/>
<evidence type="ECO:0000256" key="1">
    <source>
        <dbReference type="SAM" id="MobiDB-lite"/>
    </source>
</evidence>
<protein>
    <recommendedName>
        <fullName evidence="4">Head-to-tail stopper</fullName>
    </recommendedName>
</protein>
<accession>A0ABD6AHB9</accession>
<feature type="region of interest" description="Disordered" evidence="1">
    <location>
        <begin position="92"/>
        <end position="115"/>
    </location>
</feature>
<comment type="caution">
    <text evidence="2">The sequence shown here is derived from an EMBL/GenBank/DDBJ whole genome shotgun (WGS) entry which is preliminary data.</text>
</comment>
<proteinExistence type="predicted"/>
<dbReference type="EMBL" id="JBHTBL010000001">
    <property type="protein sequence ID" value="MFC7323251.1"/>
    <property type="molecule type" value="Genomic_DNA"/>
</dbReference>
<organism evidence="2 3">
    <name type="scientific">Halorubrum rutilum</name>
    <dbReference type="NCBI Taxonomy" id="1364933"/>
    <lineage>
        <taxon>Archaea</taxon>
        <taxon>Methanobacteriati</taxon>
        <taxon>Methanobacteriota</taxon>
        <taxon>Stenosarchaea group</taxon>
        <taxon>Halobacteria</taxon>
        <taxon>Halobacteriales</taxon>
        <taxon>Haloferacaceae</taxon>
        <taxon>Halorubrum</taxon>
    </lineage>
</organism>
<evidence type="ECO:0000313" key="2">
    <source>
        <dbReference type="EMBL" id="MFC7323251.1"/>
    </source>
</evidence>
<feature type="region of interest" description="Disordered" evidence="1">
    <location>
        <begin position="1"/>
        <end position="47"/>
    </location>
</feature>
<name>A0ABD6AHB9_9EURY</name>